<dbReference type="WBParaSite" id="nRc.2.0.1.t39202-RA">
    <property type="protein sequence ID" value="nRc.2.0.1.t39202-RA"/>
    <property type="gene ID" value="nRc.2.0.1.g39202"/>
</dbReference>
<evidence type="ECO:0000313" key="2">
    <source>
        <dbReference type="Proteomes" id="UP000887565"/>
    </source>
</evidence>
<dbReference type="GO" id="GO:0005385">
    <property type="term" value="F:zinc ion transmembrane transporter activity"/>
    <property type="evidence" value="ECO:0007669"/>
    <property type="project" value="TreeGrafter"/>
</dbReference>
<dbReference type="InterPro" id="IPR050799">
    <property type="entry name" value="ZIP_Transporter"/>
</dbReference>
<organism evidence="2 3">
    <name type="scientific">Romanomermis culicivorax</name>
    <name type="common">Nematode worm</name>
    <dbReference type="NCBI Taxonomy" id="13658"/>
    <lineage>
        <taxon>Eukaryota</taxon>
        <taxon>Metazoa</taxon>
        <taxon>Ecdysozoa</taxon>
        <taxon>Nematoda</taxon>
        <taxon>Enoplea</taxon>
        <taxon>Dorylaimia</taxon>
        <taxon>Mermithida</taxon>
        <taxon>Mermithoidea</taxon>
        <taxon>Mermithidae</taxon>
        <taxon>Romanomermis</taxon>
    </lineage>
</organism>
<feature type="transmembrane region" description="Helical" evidence="1">
    <location>
        <begin position="53"/>
        <end position="77"/>
    </location>
</feature>
<dbReference type="Proteomes" id="UP000887565">
    <property type="component" value="Unplaced"/>
</dbReference>
<proteinExistence type="predicted"/>
<evidence type="ECO:0000313" key="3">
    <source>
        <dbReference type="WBParaSite" id="nRc.2.0.1.t39202-RA"/>
    </source>
</evidence>
<protein>
    <submittedName>
        <fullName evidence="3">Uncharacterized protein</fullName>
    </submittedName>
</protein>
<dbReference type="PANTHER" id="PTHR12191">
    <property type="entry name" value="SOLUTE CARRIER FAMILY 39"/>
    <property type="match status" value="1"/>
</dbReference>
<keyword evidence="1" id="KW-1133">Transmembrane helix</keyword>
<feature type="transmembrane region" description="Helical" evidence="1">
    <location>
        <begin position="89"/>
        <end position="108"/>
    </location>
</feature>
<dbReference type="GO" id="GO:0140410">
    <property type="term" value="F:monoatomic cation:bicarbonate symporter activity"/>
    <property type="evidence" value="ECO:0007669"/>
    <property type="project" value="TreeGrafter"/>
</dbReference>
<name>A0A915KN60_ROMCU</name>
<dbReference type="GO" id="GO:0030003">
    <property type="term" value="P:intracellular monoatomic cation homeostasis"/>
    <property type="evidence" value="ECO:0007669"/>
    <property type="project" value="TreeGrafter"/>
</dbReference>
<reference evidence="3" key="1">
    <citation type="submission" date="2022-11" db="UniProtKB">
        <authorList>
            <consortium name="WormBaseParasite"/>
        </authorList>
    </citation>
    <scope>IDENTIFICATION</scope>
</reference>
<keyword evidence="1" id="KW-0812">Transmembrane</keyword>
<sequence length="115" mass="12445">MTGHILFPTTSAILYTSTVIYANEVDPNSLATTNISHYEAPSPQSRLLSKGEAYLYGTLAVLVVSLLSLTGAAILPILDKKMAYRASMLTFMALAVGTMTSDAFLHMIPEDLKFN</sequence>
<evidence type="ECO:0000256" key="1">
    <source>
        <dbReference type="SAM" id="Phobius"/>
    </source>
</evidence>
<dbReference type="AlphaFoldDB" id="A0A915KN60"/>
<accession>A0A915KN60</accession>
<keyword evidence="2" id="KW-1185">Reference proteome</keyword>
<keyword evidence="1" id="KW-0472">Membrane</keyword>
<dbReference type="PANTHER" id="PTHR12191:SF37">
    <property type="entry name" value="ZINC TRANSPORTER FOI"/>
    <property type="match status" value="1"/>
</dbReference>
<dbReference type="GO" id="GO:0005886">
    <property type="term" value="C:plasma membrane"/>
    <property type="evidence" value="ECO:0007669"/>
    <property type="project" value="TreeGrafter"/>
</dbReference>
<dbReference type="GO" id="GO:0071578">
    <property type="term" value="P:zinc ion import across plasma membrane"/>
    <property type="evidence" value="ECO:0007669"/>
    <property type="project" value="TreeGrafter"/>
</dbReference>